<gene>
    <name evidence="1" type="ORF">MRB53_008948</name>
</gene>
<dbReference type="Proteomes" id="UP001234297">
    <property type="component" value="Chromosome 3"/>
</dbReference>
<reference evidence="1 2" key="1">
    <citation type="journal article" date="2022" name="Hortic Res">
        <title>A haplotype resolved chromosomal level avocado genome allows analysis of novel avocado genes.</title>
        <authorList>
            <person name="Nath O."/>
            <person name="Fletcher S.J."/>
            <person name="Hayward A."/>
            <person name="Shaw L.M."/>
            <person name="Masouleh A.K."/>
            <person name="Furtado A."/>
            <person name="Henry R.J."/>
            <person name="Mitter N."/>
        </authorList>
    </citation>
    <scope>NUCLEOTIDE SEQUENCE [LARGE SCALE GENOMIC DNA]</scope>
    <source>
        <strain evidence="2">cv. Hass</strain>
    </source>
</reference>
<sequence length="174" mass="19747">MRSYGFPEFVNVTRDSQTNTLIVSGYSIDVFEAAIKQLPYAKYYEFVPFEDENGNAYGAYNDLIYQVYLKVFDAVVGDTTIVANRSTHVEFTLPYTESGVTMIVLANENKGNAWIFSKPLRLDLWLTTGAAFVFTGVVVWALEHRVNDHFRGPLKNQIGMMLWFSFSALVFAHS</sequence>
<evidence type="ECO:0000313" key="2">
    <source>
        <dbReference type="Proteomes" id="UP001234297"/>
    </source>
</evidence>
<evidence type="ECO:0000313" key="1">
    <source>
        <dbReference type="EMBL" id="KAJ8634681.1"/>
    </source>
</evidence>
<comment type="caution">
    <text evidence="1">The sequence shown here is derived from an EMBL/GenBank/DDBJ whole genome shotgun (WGS) entry which is preliminary data.</text>
</comment>
<accession>A0ACC2LMP2</accession>
<dbReference type="EMBL" id="CM056811">
    <property type="protein sequence ID" value="KAJ8634681.1"/>
    <property type="molecule type" value="Genomic_DNA"/>
</dbReference>
<organism evidence="1 2">
    <name type="scientific">Persea americana</name>
    <name type="common">Avocado</name>
    <dbReference type="NCBI Taxonomy" id="3435"/>
    <lineage>
        <taxon>Eukaryota</taxon>
        <taxon>Viridiplantae</taxon>
        <taxon>Streptophyta</taxon>
        <taxon>Embryophyta</taxon>
        <taxon>Tracheophyta</taxon>
        <taxon>Spermatophyta</taxon>
        <taxon>Magnoliopsida</taxon>
        <taxon>Magnoliidae</taxon>
        <taxon>Laurales</taxon>
        <taxon>Lauraceae</taxon>
        <taxon>Persea</taxon>
    </lineage>
</organism>
<proteinExistence type="predicted"/>
<keyword evidence="2" id="KW-1185">Reference proteome</keyword>
<protein>
    <submittedName>
        <fullName evidence="1">Uncharacterized protein</fullName>
    </submittedName>
</protein>
<name>A0ACC2LMP2_PERAE</name>